<evidence type="ECO:0000313" key="2">
    <source>
        <dbReference type="Proteomes" id="UP000827872"/>
    </source>
</evidence>
<reference evidence="1" key="1">
    <citation type="submission" date="2021-08" db="EMBL/GenBank/DDBJ databases">
        <title>The first chromosome-level gecko genome reveals the dynamic sex chromosomes of Neotropical dwarf geckos (Sphaerodactylidae: Sphaerodactylus).</title>
        <authorList>
            <person name="Pinto B.J."/>
            <person name="Keating S.E."/>
            <person name="Gamble T."/>
        </authorList>
    </citation>
    <scope>NUCLEOTIDE SEQUENCE</scope>
    <source>
        <strain evidence="1">TG3544</strain>
    </source>
</reference>
<name>A0ACB8G6A6_9SAUR</name>
<protein>
    <submittedName>
        <fullName evidence="1">Uncharacterized protein</fullName>
    </submittedName>
</protein>
<proteinExistence type="predicted"/>
<sequence>MWKPRGSLILSEITNLARLDNLKDLCLNDPQYEPSPVCHLCNYATHVLYHIPQLQRLDTYDVSSKQIKELAESTVIEKVMCTTTCLASKSAQRQLEEGLEKLRERKFKLQKLPEERIKLFHCHIKHLERDLADLQASGKQQTSMSKSFDGEKSNCAGENSDNAAEEINLERQFLHKLDCVRTRIAFWNKKLEEYTHRSKNPLTRCPPFLTARRFNSCYDLILSRFCTWDFKPYGITAVKVNRVIRVHNRILRQKFEEKFQSFLEEEELNDSTNNRKKLEYLFYVLNPEAPLKKKELIQILEEGFQETQKVSGCFREPPSVSLTCDGFWALCFT</sequence>
<dbReference type="Proteomes" id="UP000827872">
    <property type="component" value="Linkage Group LG02"/>
</dbReference>
<comment type="caution">
    <text evidence="1">The sequence shown here is derived from an EMBL/GenBank/DDBJ whole genome shotgun (WGS) entry which is preliminary data.</text>
</comment>
<accession>A0ACB8G6A6</accession>
<organism evidence="1 2">
    <name type="scientific">Sphaerodactylus townsendi</name>
    <dbReference type="NCBI Taxonomy" id="933632"/>
    <lineage>
        <taxon>Eukaryota</taxon>
        <taxon>Metazoa</taxon>
        <taxon>Chordata</taxon>
        <taxon>Craniata</taxon>
        <taxon>Vertebrata</taxon>
        <taxon>Euteleostomi</taxon>
        <taxon>Lepidosauria</taxon>
        <taxon>Squamata</taxon>
        <taxon>Bifurcata</taxon>
        <taxon>Gekkota</taxon>
        <taxon>Sphaerodactylidae</taxon>
        <taxon>Sphaerodactylus</taxon>
    </lineage>
</organism>
<gene>
    <name evidence="1" type="ORF">K3G42_032892</name>
</gene>
<evidence type="ECO:0000313" key="1">
    <source>
        <dbReference type="EMBL" id="KAH8015022.1"/>
    </source>
</evidence>
<keyword evidence="2" id="KW-1185">Reference proteome</keyword>
<dbReference type="EMBL" id="CM037615">
    <property type="protein sequence ID" value="KAH8015022.1"/>
    <property type="molecule type" value="Genomic_DNA"/>
</dbReference>